<accession>A0A101EJY1</accession>
<keyword evidence="1" id="KW-0472">Membrane</keyword>
<sequence length="286" mass="32062">MYQNTPGALAGAVLTIIGILLIMVAVKHYKKIQGPGGKLAKNFLISVSLFTAGSIGVIIDSLTETELWFIMAISYTLSYMLLVSSVGFYLSALSFQEPKPKKHHKKTPTLPISGAYAFKKPANSEGLTLLSKYSSGLLAVSRTKKDLWVKKYGLEPDRFIWLSRIEEKDAIDPTKLHVLQDEIIRFLVEMSGKAVVYFEGIEYLILYNDFSSVAKFLFSLKDYVTSNESLLILYLPPNVLDKTQESVLLKEFQEKEEEELLKEISQKLIVRAVEEVHAGSQGKENS</sequence>
<keyword evidence="1" id="KW-0812">Transmembrane</keyword>
<dbReference type="PATRIC" id="fig|172049.5.peg.755"/>
<proteinExistence type="predicted"/>
<protein>
    <recommendedName>
        <fullName evidence="2">DUF835 domain-containing protein</fullName>
    </recommendedName>
</protein>
<evidence type="ECO:0000256" key="1">
    <source>
        <dbReference type="SAM" id="Phobius"/>
    </source>
</evidence>
<evidence type="ECO:0000259" key="2">
    <source>
        <dbReference type="Pfam" id="PF05763"/>
    </source>
</evidence>
<comment type="caution">
    <text evidence="3">The sequence shown here is derived from an EMBL/GenBank/DDBJ whole genome shotgun (WGS) entry which is preliminary data.</text>
</comment>
<dbReference type="Pfam" id="PF05763">
    <property type="entry name" value="DUF835"/>
    <property type="match status" value="1"/>
</dbReference>
<dbReference type="InterPro" id="IPR008553">
    <property type="entry name" value="DUF835"/>
</dbReference>
<feature type="domain" description="DUF835" evidence="2">
    <location>
        <begin position="129"/>
        <end position="252"/>
    </location>
</feature>
<gene>
    <name evidence="3" type="ORF">XD54_2075</name>
</gene>
<keyword evidence="1" id="KW-1133">Transmembrane helix</keyword>
<feature type="transmembrane region" description="Helical" evidence="1">
    <location>
        <begin position="68"/>
        <end position="95"/>
    </location>
</feature>
<feature type="transmembrane region" description="Helical" evidence="1">
    <location>
        <begin position="6"/>
        <end position="27"/>
    </location>
</feature>
<organism evidence="3 4">
    <name type="scientific">Thermococcus sibiricus</name>
    <dbReference type="NCBI Taxonomy" id="172049"/>
    <lineage>
        <taxon>Archaea</taxon>
        <taxon>Methanobacteriati</taxon>
        <taxon>Methanobacteriota</taxon>
        <taxon>Thermococci</taxon>
        <taxon>Thermococcales</taxon>
        <taxon>Thermococcaceae</taxon>
        <taxon>Thermococcus</taxon>
    </lineage>
</organism>
<reference evidence="4" key="1">
    <citation type="journal article" date="2015" name="MBio">
        <title>Genome-Resolved Metagenomic Analysis Reveals Roles for Candidate Phyla and Other Microbial Community Members in Biogeochemical Transformations in Oil Reservoirs.</title>
        <authorList>
            <person name="Hu P."/>
            <person name="Tom L."/>
            <person name="Singh A."/>
            <person name="Thomas B.C."/>
            <person name="Baker B.J."/>
            <person name="Piceno Y.M."/>
            <person name="Andersen G.L."/>
            <person name="Banfield J.F."/>
        </authorList>
    </citation>
    <scope>NUCLEOTIDE SEQUENCE [LARGE SCALE GENOMIC DNA]</scope>
</reference>
<name>A0A101EJY1_9EURY</name>
<dbReference type="Proteomes" id="UP000053911">
    <property type="component" value="Unassembled WGS sequence"/>
</dbReference>
<feature type="transmembrane region" description="Helical" evidence="1">
    <location>
        <begin position="39"/>
        <end position="62"/>
    </location>
</feature>
<dbReference type="RefSeq" id="WP_283218021.1">
    <property type="nucleotide sequence ID" value="NZ_LGFD01000091.1"/>
</dbReference>
<dbReference type="PANTHER" id="PTHR33531">
    <property type="entry name" value="RUBRERYTHRIN SUBFAMILY"/>
    <property type="match status" value="1"/>
</dbReference>
<dbReference type="PANTHER" id="PTHR33531:SF7">
    <property type="entry name" value="HYPOTHETICAL MEMBRANE PROTEIN, CONSERVED"/>
    <property type="match status" value="1"/>
</dbReference>
<evidence type="ECO:0000313" key="3">
    <source>
        <dbReference type="EMBL" id="KUK16633.1"/>
    </source>
</evidence>
<dbReference type="EMBL" id="LGFD01000091">
    <property type="protein sequence ID" value="KUK16633.1"/>
    <property type="molecule type" value="Genomic_DNA"/>
</dbReference>
<evidence type="ECO:0000313" key="4">
    <source>
        <dbReference type="Proteomes" id="UP000053911"/>
    </source>
</evidence>
<dbReference type="AlphaFoldDB" id="A0A101EJY1"/>